<evidence type="ECO:0000256" key="1">
    <source>
        <dbReference type="SAM" id="MobiDB-lite"/>
    </source>
</evidence>
<evidence type="ECO:0000313" key="3">
    <source>
        <dbReference type="Proteomes" id="UP001472677"/>
    </source>
</evidence>
<reference evidence="2 3" key="1">
    <citation type="journal article" date="2024" name="G3 (Bethesda)">
        <title>Genome assembly of Hibiscus sabdariffa L. provides insights into metabolisms of medicinal natural products.</title>
        <authorList>
            <person name="Kim T."/>
        </authorList>
    </citation>
    <scope>NUCLEOTIDE SEQUENCE [LARGE SCALE GENOMIC DNA]</scope>
    <source>
        <strain evidence="2">TK-2024</strain>
        <tissue evidence="2">Old leaves</tissue>
    </source>
</reference>
<feature type="compositionally biased region" description="Polar residues" evidence="1">
    <location>
        <begin position="35"/>
        <end position="52"/>
    </location>
</feature>
<dbReference type="Proteomes" id="UP001472677">
    <property type="component" value="Unassembled WGS sequence"/>
</dbReference>
<feature type="region of interest" description="Disordered" evidence="1">
    <location>
        <begin position="100"/>
        <end position="133"/>
    </location>
</feature>
<sequence length="133" mass="14799">MSGKTDFKLEWDSSLRATPQRVAASTSIWLREDTSTVPQSTSLSRDNSGGQSIRANLGTLFIKNYAIIDSHKADPNEMFDVNMGYNDEESPLEYIEGSKRARVHPSAIAPKLNQQTNPAHHNETRSPVGVERQ</sequence>
<feature type="region of interest" description="Disordered" evidence="1">
    <location>
        <begin position="31"/>
        <end position="52"/>
    </location>
</feature>
<protein>
    <submittedName>
        <fullName evidence="2">Uncharacterized protein</fullName>
    </submittedName>
</protein>
<comment type="caution">
    <text evidence="2">The sequence shown here is derived from an EMBL/GenBank/DDBJ whole genome shotgun (WGS) entry which is preliminary data.</text>
</comment>
<accession>A0ABR2EAT2</accession>
<evidence type="ECO:0000313" key="2">
    <source>
        <dbReference type="EMBL" id="KAK8556527.1"/>
    </source>
</evidence>
<organism evidence="2 3">
    <name type="scientific">Hibiscus sabdariffa</name>
    <name type="common">roselle</name>
    <dbReference type="NCBI Taxonomy" id="183260"/>
    <lineage>
        <taxon>Eukaryota</taxon>
        <taxon>Viridiplantae</taxon>
        <taxon>Streptophyta</taxon>
        <taxon>Embryophyta</taxon>
        <taxon>Tracheophyta</taxon>
        <taxon>Spermatophyta</taxon>
        <taxon>Magnoliopsida</taxon>
        <taxon>eudicotyledons</taxon>
        <taxon>Gunneridae</taxon>
        <taxon>Pentapetalae</taxon>
        <taxon>rosids</taxon>
        <taxon>malvids</taxon>
        <taxon>Malvales</taxon>
        <taxon>Malvaceae</taxon>
        <taxon>Malvoideae</taxon>
        <taxon>Hibiscus</taxon>
    </lineage>
</organism>
<proteinExistence type="predicted"/>
<dbReference type="EMBL" id="JBBPBM010000017">
    <property type="protein sequence ID" value="KAK8556527.1"/>
    <property type="molecule type" value="Genomic_DNA"/>
</dbReference>
<gene>
    <name evidence="2" type="ORF">V6N12_002926</name>
</gene>
<name>A0ABR2EAT2_9ROSI</name>
<keyword evidence="3" id="KW-1185">Reference proteome</keyword>